<protein>
    <submittedName>
        <fullName evidence="1">Uncharacterized protein</fullName>
    </submittedName>
</protein>
<comment type="caution">
    <text evidence="1">The sequence shown here is derived from an EMBL/GenBank/DDBJ whole genome shotgun (WGS) entry which is preliminary data.</text>
</comment>
<dbReference type="OrthoDB" id="9809364at2"/>
<dbReference type="RefSeq" id="WP_150898605.1">
    <property type="nucleotide sequence ID" value="NZ_WAAU01000008.1"/>
</dbReference>
<keyword evidence="2" id="KW-1185">Reference proteome</keyword>
<sequence>MKKLHYILLFLFAFPSCKSPYIVEKTNINLDAYTNSKYKKGLIISALDEETNFYSLYYTEIKNKSKLGNLIKFQIKNRKDFYHMSNGIYLPISNEFYFTSNNKITGNLQLYKCDINNFNLFNPKLINLDSEKLSYGHCAFLKNGLSMIISSNEANQIKLKLYARQNLNSDWYFKRNLDELNIKQKNYHPVLINDNTIVYSQRDKKRGDLFSSKLKEDNYWSSPKKIKNLIHSKEKINYILITDRTGYFTAKRDEKDEIFYFELAKGRKNEKILRQEKK</sequence>
<organism evidence="1 2">
    <name type="scientific">Tenacibaculum aiptasiae</name>
    <dbReference type="NCBI Taxonomy" id="426481"/>
    <lineage>
        <taxon>Bacteria</taxon>
        <taxon>Pseudomonadati</taxon>
        <taxon>Bacteroidota</taxon>
        <taxon>Flavobacteriia</taxon>
        <taxon>Flavobacteriales</taxon>
        <taxon>Flavobacteriaceae</taxon>
        <taxon>Tenacibaculum</taxon>
    </lineage>
</organism>
<dbReference type="EMBL" id="WAAU01000008">
    <property type="protein sequence ID" value="KAB1159386.1"/>
    <property type="molecule type" value="Genomic_DNA"/>
</dbReference>
<accession>A0A7J5AP39</accession>
<proteinExistence type="predicted"/>
<dbReference type="AlphaFoldDB" id="A0A7J5AP39"/>
<dbReference type="Proteomes" id="UP000467305">
    <property type="component" value="Unassembled WGS sequence"/>
</dbReference>
<gene>
    <name evidence="1" type="ORF">F7018_03480</name>
</gene>
<name>A0A7J5AP39_9FLAO</name>
<evidence type="ECO:0000313" key="2">
    <source>
        <dbReference type="Proteomes" id="UP000467305"/>
    </source>
</evidence>
<reference evidence="1 2" key="1">
    <citation type="submission" date="2019-09" db="EMBL/GenBank/DDBJ databases">
        <authorList>
            <person name="Cao W.R."/>
        </authorList>
    </citation>
    <scope>NUCLEOTIDE SEQUENCE [LARGE SCALE GENOMIC DNA]</scope>
    <source>
        <strain evidence="2">a4</strain>
    </source>
</reference>
<evidence type="ECO:0000313" key="1">
    <source>
        <dbReference type="EMBL" id="KAB1159386.1"/>
    </source>
</evidence>